<dbReference type="GO" id="GO:0008308">
    <property type="term" value="F:voltage-gated monoatomic anion channel activity"/>
    <property type="evidence" value="ECO:0007669"/>
    <property type="project" value="InterPro"/>
</dbReference>
<dbReference type="Pfam" id="PF01459">
    <property type="entry name" value="Porin_3"/>
    <property type="match status" value="1"/>
</dbReference>
<dbReference type="AlphaFoldDB" id="A0A835LKH4"/>
<dbReference type="InterPro" id="IPR023614">
    <property type="entry name" value="Porin_dom_sf"/>
</dbReference>
<comment type="similarity">
    <text evidence="1">Belongs to the eukaryotic mitochondrial porin (TC 1.B.8.1) family.</text>
</comment>
<accession>A0A835LKH4</accession>
<dbReference type="PANTHER" id="PTHR11743:SF23">
    <property type="entry name" value="MITOCHONDRIAL OUTER MEMBRANE PROTEIN PORIN 5-RELATED"/>
    <property type="match status" value="1"/>
</dbReference>
<name>A0A835LKH4_9MAGN</name>
<dbReference type="GO" id="GO:0005741">
    <property type="term" value="C:mitochondrial outer membrane"/>
    <property type="evidence" value="ECO:0007669"/>
    <property type="project" value="InterPro"/>
</dbReference>
<protein>
    <submittedName>
        <fullName evidence="2">Uncharacterized protein</fullName>
    </submittedName>
</protein>
<organism evidence="2 3">
    <name type="scientific">Coptis chinensis</name>
    <dbReference type="NCBI Taxonomy" id="261450"/>
    <lineage>
        <taxon>Eukaryota</taxon>
        <taxon>Viridiplantae</taxon>
        <taxon>Streptophyta</taxon>
        <taxon>Embryophyta</taxon>
        <taxon>Tracheophyta</taxon>
        <taxon>Spermatophyta</taxon>
        <taxon>Magnoliopsida</taxon>
        <taxon>Ranunculales</taxon>
        <taxon>Ranunculaceae</taxon>
        <taxon>Coptidoideae</taxon>
        <taxon>Coptis</taxon>
    </lineage>
</organism>
<dbReference type="EMBL" id="JADFTS010000007">
    <property type="protein sequence ID" value="KAF9598943.1"/>
    <property type="molecule type" value="Genomic_DNA"/>
</dbReference>
<feature type="non-terminal residue" evidence="2">
    <location>
        <position position="1"/>
    </location>
</feature>
<dbReference type="OrthoDB" id="7827681at2759"/>
<evidence type="ECO:0000313" key="2">
    <source>
        <dbReference type="EMBL" id="KAF9598943.1"/>
    </source>
</evidence>
<dbReference type="InterPro" id="IPR001925">
    <property type="entry name" value="Porin_Euk"/>
</dbReference>
<reference evidence="2 3" key="1">
    <citation type="submission" date="2020-10" db="EMBL/GenBank/DDBJ databases">
        <title>The Coptis chinensis genome and diversification of protoberbering-type alkaloids.</title>
        <authorList>
            <person name="Wang B."/>
            <person name="Shu S."/>
            <person name="Song C."/>
            <person name="Liu Y."/>
        </authorList>
    </citation>
    <scope>NUCLEOTIDE SEQUENCE [LARGE SCALE GENOMIC DNA]</scope>
    <source>
        <strain evidence="2">HL-2020</strain>
        <tissue evidence="2">Leaf</tissue>
    </source>
</reference>
<dbReference type="Proteomes" id="UP000631114">
    <property type="component" value="Unassembled WGS sequence"/>
</dbReference>
<dbReference type="PANTHER" id="PTHR11743">
    <property type="entry name" value="VOLTAGE-DEPENDENT ANION-SELECTIVE CHANNEL"/>
    <property type="match status" value="1"/>
</dbReference>
<keyword evidence="3" id="KW-1185">Reference proteome</keyword>
<evidence type="ECO:0000313" key="3">
    <source>
        <dbReference type="Proteomes" id="UP000631114"/>
    </source>
</evidence>
<sequence length="99" mass="10735">PVVDFWSPLARPNFAFGVESTYETKLGSLTKYNAGISVKSADYDASLLMVKARLNSNGKLGALLQHELKPKSVLTISSEIDTKALDKNPRFGLALAIKP</sequence>
<proteinExistence type="inferred from homology"/>
<dbReference type="InterPro" id="IPR027246">
    <property type="entry name" value="Porin_Euk/Tom40"/>
</dbReference>
<comment type="caution">
    <text evidence="2">The sequence shown here is derived from an EMBL/GenBank/DDBJ whole genome shotgun (WGS) entry which is preliminary data.</text>
</comment>
<dbReference type="Gene3D" id="2.40.160.10">
    <property type="entry name" value="Porin"/>
    <property type="match status" value="2"/>
</dbReference>
<evidence type="ECO:0000256" key="1">
    <source>
        <dbReference type="ARBA" id="ARBA00009624"/>
    </source>
</evidence>
<gene>
    <name evidence="2" type="ORF">IFM89_033141</name>
</gene>